<evidence type="ECO:0000313" key="5">
    <source>
        <dbReference type="EMBL" id="RMY92834.1"/>
    </source>
</evidence>
<comment type="similarity">
    <text evidence="2">Belongs to the NRDE2 family.</text>
</comment>
<name>A0A3M7FWH9_HORWE</name>
<organism evidence="5 6">
    <name type="scientific">Hortaea werneckii</name>
    <name type="common">Black yeast</name>
    <name type="synonym">Cladosporium werneckii</name>
    <dbReference type="NCBI Taxonomy" id="91943"/>
    <lineage>
        <taxon>Eukaryota</taxon>
        <taxon>Fungi</taxon>
        <taxon>Dikarya</taxon>
        <taxon>Ascomycota</taxon>
        <taxon>Pezizomycotina</taxon>
        <taxon>Dothideomycetes</taxon>
        <taxon>Dothideomycetidae</taxon>
        <taxon>Mycosphaerellales</taxon>
        <taxon>Teratosphaeriaceae</taxon>
        <taxon>Hortaea</taxon>
    </lineage>
</organism>
<evidence type="ECO:0000256" key="3">
    <source>
        <dbReference type="ARBA" id="ARBA00023242"/>
    </source>
</evidence>
<sequence length="1070" mass="121565">MSQNAKGSVPKFGSFKPKGTTLKTEERSESKTDEQRRRHEHDRKRQESSHRSKRRRLESHESRQDELKSYSHRHRRTENPESRPDSKTLTQTVTSDGLEDSDSFIVDLRGDAKNVEFGSLHRYSIPTYHRNGYGNLLGAPSGAKIDRDQSNDKCITLSRRTGDRKDVGRLRLMAVFPLNEKRLRLVAPITSSLSRADVSSDFISLNGDSELKQGHKASGSGDYVDYRSIDGKAKHTNHPEDEDLEFASDTGEDLQNQETELRVRQENAALVRQTKERPNDVNAWRALIEHQARVICPGVDFSRLTVSQKRTIADIRLSIYDQALKHVNFDKPGYESLVSGMMAESSLVWDSHRLSRKWQDILRKTPTSMELWTLYLDHVQTTHNDFKYESCKATFVQCLETLQKARLSSQQPESIQHIQIYVFLRCTAFIRDSGYDELAHGLWQAIFEQHCRRPVDIPYDHANLKDLGDFWESDTPRIGEDQAMGWSHYVGGVDKQARIAQSTRLRPIDLSRPLHSMAEQETQLAFNMHLPASADDDGALDDPFRHVMFTDIQDVCASLVHELPRSLLLDAFIAFMHLPPIPNHLSGPQAHIKRSDPFLEECCVAHPVRSVYETDYSLFQTAFGHTCDQESGNNSFVGGHSQFVDRILKVLNSSGIVDDDIGVYHIAFSADAFGPEALKIAKKLLKGHSSSLRLYNAYALAEAKVGKGLSRAAEVWRTAIGMSQSLGENAAEGSAHLWHGWFHSCLASGDEKSALSLLLAMSDGIEAFTQKQEDWAGIPPSQRLKSTQHLDSMLERMLYQGKPGPAACFADCRMWLEYLANENSLDAILELVPRLCVAFSRSMAPATVEQLLHQTQAALIRHHMDNRRPYKPAIVRANVSASVQKFPENSMIISVYFEIQRRFQIEDRIRASLHDDTLAKLQNNLVGWSYLTAEELHRYLNGSAGSSESTVRSTFMRALLDPTSVARHSSRLWKSWFEFEQSLYHQGGAIDKQKQQAVVRMKQVFLDGLRYLPWHKAWIIMGLRAFAGRDLLPWQELRQMYDVLIERELRIRVGGAEMEEAIAAMDDLRQ</sequence>
<evidence type="ECO:0000256" key="1">
    <source>
        <dbReference type="ARBA" id="ARBA00004123"/>
    </source>
</evidence>
<dbReference type="OrthoDB" id="297219at2759"/>
<feature type="region of interest" description="Disordered" evidence="4">
    <location>
        <begin position="1"/>
        <end position="95"/>
    </location>
</feature>
<feature type="compositionally biased region" description="Acidic residues" evidence="4">
    <location>
        <begin position="240"/>
        <end position="252"/>
    </location>
</feature>
<dbReference type="Proteomes" id="UP000268823">
    <property type="component" value="Unassembled WGS sequence"/>
</dbReference>
<dbReference type="PANTHER" id="PTHR13471:SF0">
    <property type="entry name" value="NUCLEAR EXOSOME REGULATOR NRDE2"/>
    <property type="match status" value="1"/>
</dbReference>
<dbReference type="Pfam" id="PF08424">
    <property type="entry name" value="NRDE-2"/>
    <property type="match status" value="1"/>
</dbReference>
<reference evidence="5 6" key="1">
    <citation type="journal article" date="2018" name="BMC Genomics">
        <title>Genomic evidence for intraspecific hybridization in a clonal and extremely halotolerant yeast.</title>
        <authorList>
            <person name="Gostincar C."/>
            <person name="Stajich J.E."/>
            <person name="Zupancic J."/>
            <person name="Zalar P."/>
            <person name="Gunde-Cimerman N."/>
        </authorList>
    </citation>
    <scope>NUCLEOTIDE SEQUENCE [LARGE SCALE GENOMIC DNA]</scope>
    <source>
        <strain evidence="5 6">EXF-2788</strain>
    </source>
</reference>
<feature type="compositionally biased region" description="Basic and acidic residues" evidence="4">
    <location>
        <begin position="23"/>
        <end position="50"/>
    </location>
</feature>
<feature type="compositionally biased region" description="Basic and acidic residues" evidence="4">
    <location>
        <begin position="77"/>
        <end position="86"/>
    </location>
</feature>
<dbReference type="InterPro" id="IPR011990">
    <property type="entry name" value="TPR-like_helical_dom_sf"/>
</dbReference>
<evidence type="ECO:0000256" key="2">
    <source>
        <dbReference type="ARBA" id="ARBA00009265"/>
    </source>
</evidence>
<dbReference type="Gene3D" id="1.25.40.10">
    <property type="entry name" value="Tetratricopeptide repeat domain"/>
    <property type="match status" value="1"/>
</dbReference>
<feature type="compositionally biased region" description="Basic and acidic residues" evidence="4">
    <location>
        <begin position="58"/>
        <end position="69"/>
    </location>
</feature>
<evidence type="ECO:0000256" key="4">
    <source>
        <dbReference type="SAM" id="MobiDB-lite"/>
    </source>
</evidence>
<dbReference type="GO" id="GO:0071013">
    <property type="term" value="C:catalytic step 2 spliceosome"/>
    <property type="evidence" value="ECO:0007669"/>
    <property type="project" value="TreeGrafter"/>
</dbReference>
<dbReference type="GO" id="GO:1902369">
    <property type="term" value="P:negative regulation of RNA catabolic process"/>
    <property type="evidence" value="ECO:0007669"/>
    <property type="project" value="TreeGrafter"/>
</dbReference>
<keyword evidence="3" id="KW-0539">Nucleus</keyword>
<evidence type="ECO:0008006" key="7">
    <source>
        <dbReference type="Google" id="ProtNLM"/>
    </source>
</evidence>
<dbReference type="InterPro" id="IPR013633">
    <property type="entry name" value="NRDE-2"/>
</dbReference>
<evidence type="ECO:0000313" key="6">
    <source>
        <dbReference type="Proteomes" id="UP000268823"/>
    </source>
</evidence>
<comment type="caution">
    <text evidence="5">The sequence shown here is derived from an EMBL/GenBank/DDBJ whole genome shotgun (WGS) entry which is preliminary data.</text>
</comment>
<dbReference type="VEuPathDB" id="FungiDB:BTJ68_06890"/>
<accession>A0A3M7FWH9</accession>
<dbReference type="EMBL" id="QWIR01000026">
    <property type="protein sequence ID" value="RMY92834.1"/>
    <property type="molecule type" value="Genomic_DNA"/>
</dbReference>
<comment type="subcellular location">
    <subcellularLocation>
        <location evidence="1">Nucleus</location>
    </subcellularLocation>
</comment>
<feature type="region of interest" description="Disordered" evidence="4">
    <location>
        <begin position="232"/>
        <end position="254"/>
    </location>
</feature>
<gene>
    <name evidence="5" type="ORF">D0861_02254</name>
</gene>
<dbReference type="AlphaFoldDB" id="A0A3M7FWH9"/>
<proteinExistence type="inferred from homology"/>
<dbReference type="GO" id="GO:0031048">
    <property type="term" value="P:regulatory ncRNA-mediated heterochromatin formation"/>
    <property type="evidence" value="ECO:0007669"/>
    <property type="project" value="TreeGrafter"/>
</dbReference>
<protein>
    <recommendedName>
        <fullName evidence="7">DUF1740-domain-containing protein</fullName>
    </recommendedName>
</protein>
<dbReference type="PANTHER" id="PTHR13471">
    <property type="entry name" value="TETRATRICOPEPTIDE-LIKE HELICAL"/>
    <property type="match status" value="1"/>
</dbReference>